<dbReference type="Proteomes" id="UP000600214">
    <property type="component" value="Unassembled WGS sequence"/>
</dbReference>
<comment type="caution">
    <text evidence="1">The sequence shown here is derived from an EMBL/GenBank/DDBJ whole genome shotgun (WGS) entry which is preliminary data.</text>
</comment>
<accession>A0ABQ1YG90</accession>
<evidence type="ECO:0000313" key="2">
    <source>
        <dbReference type="Proteomes" id="UP000600214"/>
    </source>
</evidence>
<keyword evidence="2" id="KW-1185">Reference proteome</keyword>
<proteinExistence type="predicted"/>
<reference evidence="2" key="1">
    <citation type="journal article" date="2019" name="Int. J. Syst. Evol. Microbiol.">
        <title>The Global Catalogue of Microorganisms (GCM) 10K type strain sequencing project: providing services to taxonomists for standard genome sequencing and annotation.</title>
        <authorList>
            <consortium name="The Broad Institute Genomics Platform"/>
            <consortium name="The Broad Institute Genome Sequencing Center for Infectious Disease"/>
            <person name="Wu L."/>
            <person name="Ma J."/>
        </authorList>
    </citation>
    <scope>NUCLEOTIDE SEQUENCE [LARGE SCALE GENOMIC DNA]</scope>
    <source>
        <strain evidence="2">CGMCC 1.15288</strain>
    </source>
</reference>
<sequence>MPKNNGLILEKVPFHLSNGRSSDQMAKVIRLSQVFHGKKQFIREETALGLYGQRVAITGFFYKIY</sequence>
<evidence type="ECO:0000313" key="1">
    <source>
        <dbReference type="EMBL" id="GGH23577.1"/>
    </source>
</evidence>
<protein>
    <submittedName>
        <fullName evidence="1">Uncharacterized protein</fullName>
    </submittedName>
</protein>
<dbReference type="EMBL" id="BMIA01000001">
    <property type="protein sequence ID" value="GGH23577.1"/>
    <property type="molecule type" value="Genomic_DNA"/>
</dbReference>
<organism evidence="1 2">
    <name type="scientific">Dyadobacter endophyticus</name>
    <dbReference type="NCBI Taxonomy" id="1749036"/>
    <lineage>
        <taxon>Bacteria</taxon>
        <taxon>Pseudomonadati</taxon>
        <taxon>Bacteroidota</taxon>
        <taxon>Cytophagia</taxon>
        <taxon>Cytophagales</taxon>
        <taxon>Spirosomataceae</taxon>
        <taxon>Dyadobacter</taxon>
    </lineage>
</organism>
<name>A0ABQ1YG90_9BACT</name>
<gene>
    <name evidence="1" type="ORF">GCM10007423_06280</name>
</gene>